<dbReference type="EMBL" id="FNGI01000001">
    <property type="protein sequence ID" value="SDK77980.1"/>
    <property type="molecule type" value="Genomic_DNA"/>
</dbReference>
<sequence>MATHTISLYCVSAFNYKSERSENRLAVLDDVHGIDVISVFKDFLDLNKRDDLVRDEEDKTVFAVDDYWSISSGRCLVGIVNAGQYGVPGKIRDAKTGSHRFDKNASDADVTDRIFLFYSPKGKDEAILALHNIRNHGVKGVLTSGLKDLFRHKTGLTLRFEGLSYDKAAQKWLDAQVKEIKATEFKTSSDITDDLNGLGHEHSELILKPKRNGTFGKFRALKENKPRAITTLEQHSDKVKAVVEVDGNRRTFQVSGTPGMPIVKLEVEDEMIKMDGMPDFAKMEDWLVEVVNELCQSVYRSQEVYICQES</sequence>
<name>A0A1G9EPC5_9GAMM</name>
<evidence type="ECO:0000313" key="1">
    <source>
        <dbReference type="EMBL" id="SDK77980.1"/>
    </source>
</evidence>
<dbReference type="Proteomes" id="UP000198654">
    <property type="component" value="Unassembled WGS sequence"/>
</dbReference>
<accession>A0A1G9EPC5</accession>
<proteinExistence type="predicted"/>
<dbReference type="OrthoDB" id="6843073at2"/>
<reference evidence="1 2" key="1">
    <citation type="submission" date="2016-10" db="EMBL/GenBank/DDBJ databases">
        <authorList>
            <person name="de Groot N.N."/>
        </authorList>
    </citation>
    <scope>NUCLEOTIDE SEQUENCE [LARGE SCALE GENOMIC DNA]</scope>
    <source>
        <strain evidence="1 2">DSM 14789</strain>
    </source>
</reference>
<dbReference type="STRING" id="119000.SAMN05661010_00055"/>
<keyword evidence="2" id="KW-1185">Reference proteome</keyword>
<organism evidence="1 2">
    <name type="scientific">Modicisalibacter muralis</name>
    <dbReference type="NCBI Taxonomy" id="119000"/>
    <lineage>
        <taxon>Bacteria</taxon>
        <taxon>Pseudomonadati</taxon>
        <taxon>Pseudomonadota</taxon>
        <taxon>Gammaproteobacteria</taxon>
        <taxon>Oceanospirillales</taxon>
        <taxon>Halomonadaceae</taxon>
        <taxon>Modicisalibacter</taxon>
    </lineage>
</organism>
<gene>
    <name evidence="1" type="ORF">SAMN05661010_00055</name>
</gene>
<evidence type="ECO:0000313" key="2">
    <source>
        <dbReference type="Proteomes" id="UP000198654"/>
    </source>
</evidence>
<dbReference type="AlphaFoldDB" id="A0A1G9EPC5"/>
<dbReference type="RefSeq" id="WP_139171551.1">
    <property type="nucleotide sequence ID" value="NZ_FNGI01000001.1"/>
</dbReference>
<protein>
    <submittedName>
        <fullName evidence="1">Uncharacterized protein</fullName>
    </submittedName>
</protein>